<name>A0A1L3JLT3_9FLAO</name>
<proteinExistence type="predicted"/>
<dbReference type="InterPro" id="IPR003644">
    <property type="entry name" value="Calx_beta"/>
</dbReference>
<evidence type="ECO:0000256" key="2">
    <source>
        <dbReference type="ARBA" id="ARBA00022737"/>
    </source>
</evidence>
<dbReference type="OrthoDB" id="1188405at2"/>
<dbReference type="GO" id="GO:0016020">
    <property type="term" value="C:membrane"/>
    <property type="evidence" value="ECO:0007669"/>
    <property type="project" value="InterPro"/>
</dbReference>
<accession>A0A1L3JLT3</accession>
<keyword evidence="1" id="KW-0732">Signal</keyword>
<gene>
    <name evidence="5" type="ORF">LPB136_12365</name>
</gene>
<dbReference type="PROSITE" id="PS51257">
    <property type="entry name" value="PROKAR_LIPOPROTEIN"/>
    <property type="match status" value="1"/>
</dbReference>
<dbReference type="GO" id="GO:0007154">
    <property type="term" value="P:cell communication"/>
    <property type="evidence" value="ECO:0007669"/>
    <property type="project" value="InterPro"/>
</dbReference>
<protein>
    <recommendedName>
        <fullName evidence="4">Calx-beta domain-containing protein</fullName>
    </recommendedName>
</protein>
<dbReference type="Gene3D" id="2.60.120.380">
    <property type="match status" value="1"/>
</dbReference>
<dbReference type="KEGG" id="ten:LPB136_12365"/>
<keyword evidence="6" id="KW-1185">Reference proteome</keyword>
<dbReference type="InterPro" id="IPR038081">
    <property type="entry name" value="CalX-like_sf"/>
</dbReference>
<evidence type="ECO:0000313" key="6">
    <source>
        <dbReference type="Proteomes" id="UP000181898"/>
    </source>
</evidence>
<evidence type="ECO:0000256" key="1">
    <source>
        <dbReference type="ARBA" id="ARBA00022729"/>
    </source>
</evidence>
<dbReference type="RefSeq" id="WP_072556638.1">
    <property type="nucleotide sequence ID" value="NZ_CP018155.1"/>
</dbReference>
<dbReference type="EMBL" id="CP018155">
    <property type="protein sequence ID" value="APG66115.1"/>
    <property type="molecule type" value="Genomic_DNA"/>
</dbReference>
<dbReference type="Proteomes" id="UP000181898">
    <property type="component" value="Chromosome"/>
</dbReference>
<dbReference type="Pfam" id="PF03160">
    <property type="entry name" value="Calx-beta"/>
    <property type="match status" value="1"/>
</dbReference>
<keyword evidence="3" id="KW-0106">Calcium</keyword>
<keyword evidence="2" id="KW-0677">Repeat</keyword>
<evidence type="ECO:0000313" key="5">
    <source>
        <dbReference type="EMBL" id="APG66115.1"/>
    </source>
</evidence>
<evidence type="ECO:0000259" key="4">
    <source>
        <dbReference type="Pfam" id="PF03160"/>
    </source>
</evidence>
<sequence>MKYLNKILFAAIAAIAFTSCETDDFDPVVATSFDPEQVEISFSDTNKNVMALEAGGTANYEISLSKALPLEASVTFKITSSDGSIESNGAQEVSYSEVMFAAGETSKELVLTFADDAKEDAREVYTVAIENLTFTESQNSNFILLTNDVENQSRTVKVYDSLKTVVTTAGDATVTLSWRDAATDFDFGMFNSAGSSIDFGSAFNTTPETLTILEAEADDIFTFTIYVWEAGSNAIDYNLEFVSPTGSENFTDTLINASGFYDTIEDTLEISKTTNGSEVTYLIGKV</sequence>
<dbReference type="AlphaFoldDB" id="A0A1L3JLT3"/>
<evidence type="ECO:0000256" key="3">
    <source>
        <dbReference type="ARBA" id="ARBA00022837"/>
    </source>
</evidence>
<dbReference type="STRING" id="1850252.LPB136_12365"/>
<feature type="domain" description="Calx-beta" evidence="4">
    <location>
        <begin position="37"/>
        <end position="142"/>
    </location>
</feature>
<dbReference type="SUPFAM" id="SSF141072">
    <property type="entry name" value="CalX-like"/>
    <property type="match status" value="1"/>
</dbReference>
<dbReference type="Gene3D" id="2.60.40.2030">
    <property type="match status" value="1"/>
</dbReference>
<organism evidence="5 6">
    <name type="scientific">Tenacibaculum todarodis</name>
    <dbReference type="NCBI Taxonomy" id="1850252"/>
    <lineage>
        <taxon>Bacteria</taxon>
        <taxon>Pseudomonadati</taxon>
        <taxon>Bacteroidota</taxon>
        <taxon>Flavobacteriia</taxon>
        <taxon>Flavobacteriales</taxon>
        <taxon>Flavobacteriaceae</taxon>
        <taxon>Tenacibaculum</taxon>
    </lineage>
</organism>
<reference evidence="5 6" key="1">
    <citation type="submission" date="2016-11" db="EMBL/GenBank/DDBJ databases">
        <title>Tenacibaculum sp. LPB0136, isolated from marine environment.</title>
        <authorList>
            <person name="Kim E."/>
            <person name="Yi H."/>
        </authorList>
    </citation>
    <scope>NUCLEOTIDE SEQUENCE [LARGE SCALE GENOMIC DNA]</scope>
    <source>
        <strain evidence="5 6">LPB0136</strain>
    </source>
</reference>